<accession>A0A1G1Y0T7</accession>
<evidence type="ECO:0000313" key="3">
    <source>
        <dbReference type="EMBL" id="OGY45804.1"/>
    </source>
</evidence>
<reference evidence="3 4" key="1">
    <citation type="journal article" date="2016" name="Nat. Commun.">
        <title>Thousands of microbial genomes shed light on interconnected biogeochemical processes in an aquifer system.</title>
        <authorList>
            <person name="Anantharaman K."/>
            <person name="Brown C.T."/>
            <person name="Hug L.A."/>
            <person name="Sharon I."/>
            <person name="Castelle C.J."/>
            <person name="Probst A.J."/>
            <person name="Thomas B.C."/>
            <person name="Singh A."/>
            <person name="Wilkins M.J."/>
            <person name="Karaoz U."/>
            <person name="Brodie E.L."/>
            <person name="Williams K.H."/>
            <person name="Hubbard S.S."/>
            <person name="Banfield J.F."/>
        </authorList>
    </citation>
    <scope>NUCLEOTIDE SEQUENCE [LARGE SCALE GENOMIC DNA]</scope>
</reference>
<proteinExistence type="predicted"/>
<dbReference type="AlphaFoldDB" id="A0A1G1Y0T7"/>
<dbReference type="Pfam" id="PF16927">
    <property type="entry name" value="HisKA_7TM"/>
    <property type="match status" value="1"/>
</dbReference>
<feature type="transmembrane region" description="Helical" evidence="1">
    <location>
        <begin position="103"/>
        <end position="125"/>
    </location>
</feature>
<keyword evidence="1" id="KW-1133">Transmembrane helix</keyword>
<gene>
    <name evidence="3" type="ORF">A2744_01575</name>
</gene>
<keyword evidence="1" id="KW-0812">Transmembrane</keyword>
<dbReference type="InterPro" id="IPR031621">
    <property type="entry name" value="HisKA_7TM"/>
</dbReference>
<feature type="transmembrane region" description="Helical" evidence="1">
    <location>
        <begin position="41"/>
        <end position="62"/>
    </location>
</feature>
<evidence type="ECO:0000259" key="2">
    <source>
        <dbReference type="Pfam" id="PF16927"/>
    </source>
</evidence>
<evidence type="ECO:0000256" key="1">
    <source>
        <dbReference type="SAM" id="Phobius"/>
    </source>
</evidence>
<organism evidence="3 4">
    <name type="scientific">Candidatus Buchananbacteria bacterium RIFCSPHIGHO2_01_FULL_44_11</name>
    <dbReference type="NCBI Taxonomy" id="1797535"/>
    <lineage>
        <taxon>Bacteria</taxon>
        <taxon>Candidatus Buchananiibacteriota</taxon>
    </lineage>
</organism>
<evidence type="ECO:0000313" key="4">
    <source>
        <dbReference type="Proteomes" id="UP000178240"/>
    </source>
</evidence>
<name>A0A1G1Y0T7_9BACT</name>
<feature type="transmembrane region" description="Helical" evidence="1">
    <location>
        <begin position="74"/>
        <end position="96"/>
    </location>
</feature>
<comment type="caution">
    <text evidence="3">The sequence shown here is derived from an EMBL/GenBank/DDBJ whole genome shotgun (WGS) entry which is preliminary data.</text>
</comment>
<dbReference type="EMBL" id="MHIE01000012">
    <property type="protein sequence ID" value="OGY45804.1"/>
    <property type="molecule type" value="Genomic_DNA"/>
</dbReference>
<feature type="transmembrane region" description="Helical" evidence="1">
    <location>
        <begin position="177"/>
        <end position="196"/>
    </location>
</feature>
<dbReference type="STRING" id="1797535.A2744_01575"/>
<keyword evidence="1" id="KW-0472">Membrane</keyword>
<protein>
    <recommendedName>
        <fullName evidence="2">Histidine kinase N-terminal 7TM region domain-containing protein</fullName>
    </recommendedName>
</protein>
<dbReference type="Proteomes" id="UP000178240">
    <property type="component" value="Unassembled WGS sequence"/>
</dbReference>
<feature type="transmembrane region" description="Helical" evidence="1">
    <location>
        <begin position="202"/>
        <end position="222"/>
    </location>
</feature>
<feature type="transmembrane region" description="Helical" evidence="1">
    <location>
        <begin position="145"/>
        <end position="165"/>
    </location>
</feature>
<feature type="domain" description="Histidine kinase N-terminal 7TM region" evidence="2">
    <location>
        <begin position="14"/>
        <end position="196"/>
    </location>
</feature>
<sequence length="232" mass="26586">MSISLNSLYVFSIFLFTAASLALGIFSFLRDPHTKSVRFWFFMSVAIGVWGVSHLLALQAIFRGDVDKVIMYSKILHMGAAFIPVFFCHFVLEFLYQKNKYSYLLIIGYPLSLLFALISFTRLIIGGASPKTGFPLWLDAGNLYPLLVIFFYFYVFVSIYFLYLGYRRSDGIMKRKIFYILLAAIIGFGGASTNWLPQLVGIYPFGSFVAWLYPLLVTYGIFVDEIKIKVRF</sequence>
<feature type="transmembrane region" description="Helical" evidence="1">
    <location>
        <begin position="6"/>
        <end position="29"/>
    </location>
</feature>